<reference evidence="2 3" key="1">
    <citation type="journal article" date="2015" name="Genome Biol. Evol.">
        <title>The genome of winter moth (Operophtera brumata) provides a genomic perspective on sexual dimorphism and phenology.</title>
        <authorList>
            <person name="Derks M.F."/>
            <person name="Smit S."/>
            <person name="Salis L."/>
            <person name="Schijlen E."/>
            <person name="Bossers A."/>
            <person name="Mateman C."/>
            <person name="Pijl A.S."/>
            <person name="de Ridder D."/>
            <person name="Groenen M.A."/>
            <person name="Visser M.E."/>
            <person name="Megens H.J."/>
        </authorList>
    </citation>
    <scope>NUCLEOTIDE SEQUENCE [LARGE SCALE GENOMIC DNA]</scope>
    <source>
        <strain evidence="2">WM2013NL</strain>
        <tissue evidence="2">Head and thorax</tissue>
    </source>
</reference>
<comment type="caution">
    <text evidence="2">The sequence shown here is derived from an EMBL/GenBank/DDBJ whole genome shotgun (WGS) entry which is preliminary data.</text>
</comment>
<dbReference type="AlphaFoldDB" id="A0A0L7LSF1"/>
<accession>A0A0L7LSF1</accession>
<keyword evidence="2" id="KW-0067">ATP-binding</keyword>
<gene>
    <name evidence="2" type="ORF">OBRU01_02419</name>
</gene>
<dbReference type="EMBL" id="JTDY01000183">
    <property type="protein sequence ID" value="KOB78403.1"/>
    <property type="molecule type" value="Genomic_DNA"/>
</dbReference>
<keyword evidence="1" id="KW-1133">Transmembrane helix</keyword>
<dbReference type="GO" id="GO:0005524">
    <property type="term" value="F:ATP binding"/>
    <property type="evidence" value="ECO:0007669"/>
    <property type="project" value="UniProtKB-KW"/>
</dbReference>
<protein>
    <submittedName>
        <fullName evidence="2">Putative ATP-binding cassette</fullName>
    </submittedName>
</protein>
<feature type="transmembrane region" description="Helical" evidence="1">
    <location>
        <begin position="142"/>
        <end position="158"/>
    </location>
</feature>
<evidence type="ECO:0000313" key="2">
    <source>
        <dbReference type="EMBL" id="KOB78403.1"/>
    </source>
</evidence>
<organism evidence="2 3">
    <name type="scientific">Operophtera brumata</name>
    <name type="common">Winter moth</name>
    <name type="synonym">Phalaena brumata</name>
    <dbReference type="NCBI Taxonomy" id="104452"/>
    <lineage>
        <taxon>Eukaryota</taxon>
        <taxon>Metazoa</taxon>
        <taxon>Ecdysozoa</taxon>
        <taxon>Arthropoda</taxon>
        <taxon>Hexapoda</taxon>
        <taxon>Insecta</taxon>
        <taxon>Pterygota</taxon>
        <taxon>Neoptera</taxon>
        <taxon>Endopterygota</taxon>
        <taxon>Lepidoptera</taxon>
        <taxon>Glossata</taxon>
        <taxon>Ditrysia</taxon>
        <taxon>Geometroidea</taxon>
        <taxon>Geometridae</taxon>
        <taxon>Larentiinae</taxon>
        <taxon>Operophtera</taxon>
    </lineage>
</organism>
<sequence length="159" mass="18355">MISGIVFMNEDKLTSDLSNVEYKIRMDIENVPTTARMMSFFWVPGPEASFLENMRYFRGFVQIQDMVDKAIIQLSAASTKLVDYSRRKRETNEELDWAVYTQQEPYHTLSWFAASFLEMALTQACVTAVLRYGHILPRTDPTLIFAMLLVFGAAVLSFW</sequence>
<keyword evidence="1" id="KW-0812">Transmembrane</keyword>
<dbReference type="STRING" id="104452.A0A0L7LSF1"/>
<keyword evidence="2" id="KW-0547">Nucleotide-binding</keyword>
<keyword evidence="1" id="KW-0472">Membrane</keyword>
<name>A0A0L7LSF1_OPEBR</name>
<keyword evidence="3" id="KW-1185">Reference proteome</keyword>
<evidence type="ECO:0000313" key="3">
    <source>
        <dbReference type="Proteomes" id="UP000037510"/>
    </source>
</evidence>
<dbReference type="Proteomes" id="UP000037510">
    <property type="component" value="Unassembled WGS sequence"/>
</dbReference>
<proteinExistence type="predicted"/>
<evidence type="ECO:0000256" key="1">
    <source>
        <dbReference type="SAM" id="Phobius"/>
    </source>
</evidence>